<dbReference type="PRINTS" id="PR00111">
    <property type="entry name" value="ABHYDROLASE"/>
</dbReference>
<organism evidence="2 3">
    <name type="scientific">Jatrophihabitans lederbergiae</name>
    <dbReference type="NCBI Taxonomy" id="3075547"/>
    <lineage>
        <taxon>Bacteria</taxon>
        <taxon>Bacillati</taxon>
        <taxon>Actinomycetota</taxon>
        <taxon>Actinomycetes</taxon>
        <taxon>Jatrophihabitantales</taxon>
        <taxon>Jatrophihabitantaceae</taxon>
        <taxon>Jatrophihabitans</taxon>
    </lineage>
</organism>
<keyword evidence="2" id="KW-0378">Hydrolase</keyword>
<dbReference type="InterPro" id="IPR000073">
    <property type="entry name" value="AB_hydrolase_1"/>
</dbReference>
<evidence type="ECO:0000313" key="2">
    <source>
        <dbReference type="EMBL" id="MDT0262123.1"/>
    </source>
</evidence>
<comment type="caution">
    <text evidence="2">The sequence shown here is derived from an EMBL/GenBank/DDBJ whole genome shotgun (WGS) entry which is preliminary data.</text>
</comment>
<gene>
    <name evidence="2" type="ORF">RM423_12040</name>
</gene>
<dbReference type="EMBL" id="JAVREH010000014">
    <property type="protein sequence ID" value="MDT0262123.1"/>
    <property type="molecule type" value="Genomic_DNA"/>
</dbReference>
<name>A0ABU2JBL6_9ACTN</name>
<dbReference type="Pfam" id="PF00561">
    <property type="entry name" value="Abhydrolase_1"/>
    <property type="match status" value="1"/>
</dbReference>
<proteinExistence type="predicted"/>
<evidence type="ECO:0000259" key="1">
    <source>
        <dbReference type="Pfam" id="PF00561"/>
    </source>
</evidence>
<dbReference type="InterPro" id="IPR050471">
    <property type="entry name" value="AB_hydrolase"/>
</dbReference>
<dbReference type="PANTHER" id="PTHR43433">
    <property type="entry name" value="HYDROLASE, ALPHA/BETA FOLD FAMILY PROTEIN"/>
    <property type="match status" value="1"/>
</dbReference>
<dbReference type="Gene3D" id="3.40.50.1820">
    <property type="entry name" value="alpha/beta hydrolase"/>
    <property type="match status" value="1"/>
</dbReference>
<protein>
    <submittedName>
        <fullName evidence="2">Alpha/beta hydrolase</fullName>
    </submittedName>
</protein>
<dbReference type="Proteomes" id="UP001183176">
    <property type="component" value="Unassembled WGS sequence"/>
</dbReference>
<feature type="domain" description="AB hydrolase-1" evidence="1">
    <location>
        <begin position="22"/>
        <end position="260"/>
    </location>
</feature>
<reference evidence="3" key="1">
    <citation type="submission" date="2023-07" db="EMBL/GenBank/DDBJ databases">
        <title>30 novel species of actinomycetes from the DSMZ collection.</title>
        <authorList>
            <person name="Nouioui I."/>
        </authorList>
    </citation>
    <scope>NUCLEOTIDE SEQUENCE [LARGE SCALE GENOMIC DNA]</scope>
    <source>
        <strain evidence="3">DSM 44399</strain>
    </source>
</reference>
<evidence type="ECO:0000313" key="3">
    <source>
        <dbReference type="Proteomes" id="UP001183176"/>
    </source>
</evidence>
<dbReference type="PANTHER" id="PTHR43433:SF4">
    <property type="entry name" value="NON-HEME CHLOROPEROXIDASE-RELATED"/>
    <property type="match status" value="1"/>
</dbReference>
<dbReference type="RefSeq" id="WP_311423274.1">
    <property type="nucleotide sequence ID" value="NZ_JAVREH010000014.1"/>
</dbReference>
<accession>A0ABU2JBL6</accession>
<keyword evidence="3" id="KW-1185">Reference proteome</keyword>
<sequence length="294" mass="32062">MSLLTTRDGTRLYFEDWGTGRPVILLGTAMLSAKMWEHQAPYLAKEGFRCITYDRRGSGRSDRPWQGYDYDSLADDLADLLDHLDLTDVALVGYAVGGGEAVQYLARYGEQRVSGLVLVASTTPFMMQTQDNPDGLDIALFDQLVEVMTADRPKWMSELAGTFFAGADPERAAVSAEFARWIIDIALDSSPRAAVEIYRTLITADQRTETAKVSVPTMIIHGDADLGAPWPLCGLKTSQLLPDASVHLYPGAAHGLFATHADRLNADLQAFLSAGAVLPGRASREDSTVAVQHR</sequence>
<dbReference type="GO" id="GO:0016787">
    <property type="term" value="F:hydrolase activity"/>
    <property type="evidence" value="ECO:0007669"/>
    <property type="project" value="UniProtKB-KW"/>
</dbReference>
<dbReference type="InterPro" id="IPR029058">
    <property type="entry name" value="AB_hydrolase_fold"/>
</dbReference>
<dbReference type="SUPFAM" id="SSF53474">
    <property type="entry name" value="alpha/beta-Hydrolases"/>
    <property type="match status" value="1"/>
</dbReference>